<dbReference type="EMBL" id="JAVDXQ010000009">
    <property type="protein sequence ID" value="MDR7299503.1"/>
    <property type="molecule type" value="Genomic_DNA"/>
</dbReference>
<evidence type="ECO:0000256" key="4">
    <source>
        <dbReference type="SAM" id="Phobius"/>
    </source>
</evidence>
<name>A0ABU1ZFY9_9BURK</name>
<keyword evidence="7" id="KW-1185">Reference proteome</keyword>
<reference evidence="6 7" key="1">
    <citation type="submission" date="2023-07" db="EMBL/GenBank/DDBJ databases">
        <title>Sorghum-associated microbial communities from plants grown in Nebraska, USA.</title>
        <authorList>
            <person name="Schachtman D."/>
        </authorList>
    </citation>
    <scope>NUCLEOTIDE SEQUENCE [LARGE SCALE GENOMIC DNA]</scope>
    <source>
        <strain evidence="6 7">BE310</strain>
    </source>
</reference>
<dbReference type="GO" id="GO:0004519">
    <property type="term" value="F:endonuclease activity"/>
    <property type="evidence" value="ECO:0007669"/>
    <property type="project" value="UniProtKB-KW"/>
</dbReference>
<organism evidence="6 7">
    <name type="scientific">Pelomonas aquatica</name>
    <dbReference type="NCBI Taxonomy" id="431058"/>
    <lineage>
        <taxon>Bacteria</taxon>
        <taxon>Pseudomonadati</taxon>
        <taxon>Pseudomonadota</taxon>
        <taxon>Betaproteobacteria</taxon>
        <taxon>Burkholderiales</taxon>
        <taxon>Sphaerotilaceae</taxon>
        <taxon>Roseateles</taxon>
    </lineage>
</organism>
<comment type="caution">
    <text evidence="6">The sequence shown here is derived from an EMBL/GenBank/DDBJ whole genome shotgun (WGS) entry which is preliminary data.</text>
</comment>
<dbReference type="RefSeq" id="WP_310349243.1">
    <property type="nucleotide sequence ID" value="NZ_JAVDXQ010000009.1"/>
</dbReference>
<dbReference type="Pfam" id="PF00565">
    <property type="entry name" value="SNase"/>
    <property type="match status" value="1"/>
</dbReference>
<keyword evidence="2 6" id="KW-0255">Endonuclease</keyword>
<dbReference type="SUPFAM" id="SSF50199">
    <property type="entry name" value="Staphylococcal nuclease"/>
    <property type="match status" value="1"/>
</dbReference>
<sequence>MFELAMRLAIACLLGLGLVAPTWADLMVRGRVITVSGGDGITLVDAQHGEHRMRLAFIDAPALGQPFGDEAQSALAAMVLNREVTAKLHGVDVQGNAQAEIVEPKGHLVNLELVKRGLVWHDAFDTQAAPERDQYQAALREAQQDRRGMWALDRVEPPRDHRARVEQFMRRWFYVVAFCAALAALAGIFAIFEKRIAVWLAEQDALEITHRRASAGEDRCGSCGGERQRIRDIANQELDRLPAERRRAKQVEIGSKSNP</sequence>
<dbReference type="SMART" id="SM00318">
    <property type="entry name" value="SNc"/>
    <property type="match status" value="1"/>
</dbReference>
<proteinExistence type="predicted"/>
<gene>
    <name evidence="6" type="ORF">J2X16_004873</name>
</gene>
<dbReference type="Proteomes" id="UP001180536">
    <property type="component" value="Unassembled WGS sequence"/>
</dbReference>
<evidence type="ECO:0000256" key="2">
    <source>
        <dbReference type="ARBA" id="ARBA00022759"/>
    </source>
</evidence>
<keyword evidence="4" id="KW-0472">Membrane</keyword>
<keyword evidence="4" id="KW-0812">Transmembrane</keyword>
<feature type="domain" description="TNase-like" evidence="5">
    <location>
        <begin position="26"/>
        <end position="152"/>
    </location>
</feature>
<dbReference type="PANTHER" id="PTHR12302:SF3">
    <property type="entry name" value="SERINE_THREONINE-PROTEIN KINASE 31"/>
    <property type="match status" value="1"/>
</dbReference>
<dbReference type="PANTHER" id="PTHR12302">
    <property type="entry name" value="EBNA2 BINDING PROTEIN P100"/>
    <property type="match status" value="1"/>
</dbReference>
<evidence type="ECO:0000256" key="3">
    <source>
        <dbReference type="ARBA" id="ARBA00022801"/>
    </source>
</evidence>
<dbReference type="InterPro" id="IPR035437">
    <property type="entry name" value="SNase_OB-fold_sf"/>
</dbReference>
<keyword evidence="3" id="KW-0378">Hydrolase</keyword>
<dbReference type="InterPro" id="IPR016071">
    <property type="entry name" value="Staphylococal_nuclease_OB-fold"/>
</dbReference>
<dbReference type="PROSITE" id="PS50830">
    <property type="entry name" value="TNASE_3"/>
    <property type="match status" value="1"/>
</dbReference>
<evidence type="ECO:0000313" key="6">
    <source>
        <dbReference type="EMBL" id="MDR7299503.1"/>
    </source>
</evidence>
<keyword evidence="4" id="KW-1133">Transmembrane helix</keyword>
<evidence type="ECO:0000256" key="1">
    <source>
        <dbReference type="ARBA" id="ARBA00022722"/>
    </source>
</evidence>
<accession>A0ABU1ZFY9</accession>
<evidence type="ECO:0000313" key="7">
    <source>
        <dbReference type="Proteomes" id="UP001180536"/>
    </source>
</evidence>
<keyword evidence="1" id="KW-0540">Nuclease</keyword>
<protein>
    <submittedName>
        <fullName evidence="6">Endonuclease YncB(Thermonuclease family)</fullName>
    </submittedName>
</protein>
<evidence type="ECO:0000259" key="5">
    <source>
        <dbReference type="PROSITE" id="PS50830"/>
    </source>
</evidence>
<feature type="transmembrane region" description="Helical" evidence="4">
    <location>
        <begin position="172"/>
        <end position="192"/>
    </location>
</feature>
<dbReference type="Gene3D" id="2.40.50.90">
    <property type="match status" value="1"/>
</dbReference>